<gene>
    <name evidence="1" type="ORF">NITFAB_2090</name>
</gene>
<protein>
    <recommendedName>
        <fullName evidence="2">DUF3293 domain-containing protein</fullName>
    </recommendedName>
</protein>
<dbReference type="AlphaFoldDB" id="A0A2X0QY38"/>
<accession>A0A2X0QY38</accession>
<sequence>MGGQGHGGFMTQVDHDTIQAYLETDYQVYGDCPFTLNIGKACAELSALHKTYHSSGSAFITAANPFSRPLDPVLNRERHISLARELAARGFPFIDGTGKHPSNLWPGEASFLVFGLTLEEARDLGRHYGQNAIVWNGAGAAPELILLR</sequence>
<proteinExistence type="predicted"/>
<evidence type="ECO:0000313" key="1">
    <source>
        <dbReference type="EMBL" id="SPS06497.1"/>
    </source>
</evidence>
<dbReference type="EMBL" id="LS423452">
    <property type="protein sequence ID" value="SPS06497.1"/>
    <property type="molecule type" value="Genomic_DNA"/>
</dbReference>
<organism evidence="1">
    <name type="scientific">Candidatus Nitrotoga fabula</name>
    <dbReference type="NCBI Taxonomy" id="2182327"/>
    <lineage>
        <taxon>Bacteria</taxon>
        <taxon>Pseudomonadati</taxon>
        <taxon>Pseudomonadota</taxon>
        <taxon>Betaproteobacteria</taxon>
        <taxon>Nitrosomonadales</taxon>
        <taxon>Gallionellaceae</taxon>
        <taxon>Candidatus Nitrotoga</taxon>
    </lineage>
</organism>
<evidence type="ECO:0008006" key="2">
    <source>
        <dbReference type="Google" id="ProtNLM"/>
    </source>
</evidence>
<dbReference type="Pfam" id="PF11697">
    <property type="entry name" value="DUF3293"/>
    <property type="match status" value="1"/>
</dbReference>
<reference evidence="1" key="1">
    <citation type="submission" date="2018-05" db="EMBL/GenBank/DDBJ databases">
        <authorList>
            <person name="Lanie J.A."/>
            <person name="Ng W.-L."/>
            <person name="Kazmierczak K.M."/>
            <person name="Andrzejewski T.M."/>
            <person name="Davidsen T.M."/>
            <person name="Wayne K.J."/>
            <person name="Tettelin H."/>
            <person name="Glass J.I."/>
            <person name="Rusch D."/>
            <person name="Podicherti R."/>
            <person name="Tsui H.-C.T."/>
            <person name="Winkler M.E."/>
        </authorList>
    </citation>
    <scope>NUCLEOTIDE SEQUENCE</scope>
    <source>
        <strain evidence="1">KNB</strain>
    </source>
</reference>
<dbReference type="InterPro" id="IPR021710">
    <property type="entry name" value="DUF3293"/>
</dbReference>
<name>A0A2X0QY38_9PROT</name>